<dbReference type="RefSeq" id="WP_282334084.1">
    <property type="nucleotide sequence ID" value="NZ_JASBRG010000005.1"/>
</dbReference>
<evidence type="ECO:0000313" key="2">
    <source>
        <dbReference type="EMBL" id="MDI3319984.1"/>
    </source>
</evidence>
<sequence>MPKENRTIIGKQYFRATFDKNSISKEDRTVDVVFVTERQVMMYNWDIGLFYEVLPCNEINGDLGRLNNGAPLCDTHDTSSVRNGLGVVEKAWFDNGIGRATVRFSKRADVDPVWQDVQDSIITGVSVGYIVYEYEEVGVKENIPLIRANKWEGTEISLALVQADSGAGVGRAASDDVKQDVIMIRKNSNSNTMTEAEKAALAAERKRSAEILKACRAANFSNEYAQELIESERSLEEALTAINAKKSETPPVNESEVRTQATKAERTRASEISKASRAVGLPDSFAQKLIDDGTSLENARAAIIDEAAKKNPVEPKPQSGVIIGADEKDKKQRGMESSIMHRAGVLKAETAGDPGEFRSMTLMDLAKDCLTNAGINYRGLSQMEIASRALQMGSRDGGGLATGDFSYILANVLNKTLRTMYDLQARSFTQWTRKSTTSDFKQILRTQISDLKLTPVQEGGEYQYAQISDSGESYKVAKWGKIVNINWEAIVNDDLSAFSRIPSFLAGAVAQMQSDVIYAILTGSHIMGDTNELFDATNHGNYTSTGTAISAVSIGVARQMMRDQKSPGNNILNIAPKFLIVGSQNEALALQYSSQNYVATKQADINVWTGLITPIVDARISGKQWFMTADPALIDTVEYATLEGNDIYTESKYGFEVDALQYKLRTVFGAKAIDWRGMYKNTGA</sequence>
<dbReference type="EMBL" id="JASBRG010000005">
    <property type="protein sequence ID" value="MDI3319984.1"/>
    <property type="molecule type" value="Genomic_DNA"/>
</dbReference>
<organism evidence="2 3">
    <name type="scientific">Pinibacter soli</name>
    <dbReference type="NCBI Taxonomy" id="3044211"/>
    <lineage>
        <taxon>Bacteria</taxon>
        <taxon>Pseudomonadati</taxon>
        <taxon>Bacteroidota</taxon>
        <taxon>Chitinophagia</taxon>
        <taxon>Chitinophagales</taxon>
        <taxon>Chitinophagaceae</taxon>
        <taxon>Pinibacter</taxon>
    </lineage>
</organism>
<proteinExistence type="predicted"/>
<dbReference type="Proteomes" id="UP001226434">
    <property type="component" value="Unassembled WGS sequence"/>
</dbReference>
<gene>
    <name evidence="2" type="ORF">QJ048_09390</name>
</gene>
<feature type="region of interest" description="Disordered" evidence="1">
    <location>
        <begin position="247"/>
        <end position="275"/>
    </location>
</feature>
<name>A0ABT6RBQ1_9BACT</name>
<comment type="caution">
    <text evidence="2">The sequence shown here is derived from an EMBL/GenBank/DDBJ whole genome shotgun (WGS) entry which is preliminary data.</text>
</comment>
<keyword evidence="3" id="KW-1185">Reference proteome</keyword>
<evidence type="ECO:0000256" key="1">
    <source>
        <dbReference type="SAM" id="MobiDB-lite"/>
    </source>
</evidence>
<reference evidence="2 3" key="1">
    <citation type="submission" date="2023-05" db="EMBL/GenBank/DDBJ databases">
        <title>Genome sequence of Pinibacter sp. MAH-24.</title>
        <authorList>
            <person name="Huq M.A."/>
        </authorList>
    </citation>
    <scope>NUCLEOTIDE SEQUENCE [LARGE SCALE GENOMIC DNA]</scope>
    <source>
        <strain evidence="2 3">MAH-24</strain>
    </source>
</reference>
<evidence type="ECO:0000313" key="3">
    <source>
        <dbReference type="Proteomes" id="UP001226434"/>
    </source>
</evidence>
<accession>A0ABT6RBQ1</accession>
<protein>
    <recommendedName>
        <fullName evidence="4">Bacteriophage Mu GpT domain-containing protein</fullName>
    </recommendedName>
</protein>
<dbReference type="Pfam" id="PF25209">
    <property type="entry name" value="Phage_capsid_4"/>
    <property type="match status" value="1"/>
</dbReference>
<evidence type="ECO:0008006" key="4">
    <source>
        <dbReference type="Google" id="ProtNLM"/>
    </source>
</evidence>